<dbReference type="AlphaFoldDB" id="A0A7J4XGQ4"/>
<reference evidence="1 2" key="1">
    <citation type="journal article" date="2019" name="Nat. Med.">
        <title>A library of human gut bacterial isolates paired with longitudinal multiomics data enables mechanistic microbiome research.</title>
        <authorList>
            <person name="Poyet M."/>
            <person name="Groussin M."/>
            <person name="Gibbons S.M."/>
            <person name="Avila-Pacheco J."/>
            <person name="Jiang X."/>
            <person name="Kearney S.M."/>
            <person name="Perrotta A.R."/>
            <person name="Berdy B."/>
            <person name="Zhao S."/>
            <person name="Lieberman T.D."/>
            <person name="Swanson P.K."/>
            <person name="Smith M."/>
            <person name="Roesemann S."/>
            <person name="Alexander J.E."/>
            <person name="Rich S.A."/>
            <person name="Livny J."/>
            <person name="Vlamakis H."/>
            <person name="Clish C."/>
            <person name="Bullock K."/>
            <person name="Deik A."/>
            <person name="Scott J."/>
            <person name="Pierce K.A."/>
            <person name="Xavier R.J."/>
            <person name="Alm E.J."/>
        </authorList>
    </citation>
    <scope>NUCLEOTIDE SEQUENCE [LARGE SCALE GENOMIC DNA]</scope>
    <source>
        <strain evidence="1 2">BIOML-A10</strain>
    </source>
</reference>
<comment type="caution">
    <text evidence="1">The sequence shown here is derived from an EMBL/GenBank/DDBJ whole genome shotgun (WGS) entry which is preliminary data.</text>
</comment>
<protein>
    <submittedName>
        <fullName evidence="1">Secretion protein Por</fullName>
    </submittedName>
</protein>
<name>A0A7J4XGQ4_9BACE</name>
<evidence type="ECO:0000313" key="1">
    <source>
        <dbReference type="EMBL" id="KAA3762422.1"/>
    </source>
</evidence>
<accession>A0A7J4XGQ4</accession>
<dbReference type="GeneID" id="93118027"/>
<proteinExistence type="predicted"/>
<dbReference type="Proteomes" id="UP000422221">
    <property type="component" value="Unassembled WGS sequence"/>
</dbReference>
<organism evidence="1 2">
    <name type="scientific">Bacteroides salyersiae</name>
    <dbReference type="NCBI Taxonomy" id="291644"/>
    <lineage>
        <taxon>Bacteria</taxon>
        <taxon>Pseudomonadati</taxon>
        <taxon>Bacteroidota</taxon>
        <taxon>Bacteroidia</taxon>
        <taxon>Bacteroidales</taxon>
        <taxon>Bacteroidaceae</taxon>
        <taxon>Bacteroides</taxon>
    </lineage>
</organism>
<gene>
    <name evidence="1" type="ORF">F3F73_15150</name>
</gene>
<evidence type="ECO:0000313" key="2">
    <source>
        <dbReference type="Proteomes" id="UP000422221"/>
    </source>
</evidence>
<dbReference type="EMBL" id="VWMK01000015">
    <property type="protein sequence ID" value="KAA3762422.1"/>
    <property type="molecule type" value="Genomic_DNA"/>
</dbReference>
<sequence length="162" mass="18613">MNRIRVLPSIILGWLFMINVYHIQAQENLIINLNDGTEQTFRLSEIRKLAFQNGSLWLNRLSGEESSFHYSEVRTITFSNETTGISNSLTGEQNVYIFVDPSTKNVQIRNIAKGTTAVVYGLDGMKIFQDQVSETGYLDTDRLIPGIYLLKIDHHVFKFRRP</sequence>
<dbReference type="RefSeq" id="WP_007481654.1">
    <property type="nucleotide sequence ID" value="NZ_CAXSTI010000016.1"/>
</dbReference>